<geneLocation type="mitochondrion" evidence="14"/>
<evidence type="ECO:0000256" key="9">
    <source>
        <dbReference type="ARBA" id="ARBA00023065"/>
    </source>
</evidence>
<evidence type="ECO:0000256" key="10">
    <source>
        <dbReference type="ARBA" id="ARBA00023128"/>
    </source>
</evidence>
<keyword evidence="10 12" id="KW-0496">Mitochondrion</keyword>
<dbReference type="InterPro" id="IPR001421">
    <property type="entry name" value="ATP8_metazoa"/>
</dbReference>
<evidence type="ECO:0000256" key="4">
    <source>
        <dbReference type="ARBA" id="ARBA00022448"/>
    </source>
</evidence>
<evidence type="ECO:0000256" key="5">
    <source>
        <dbReference type="ARBA" id="ARBA00022547"/>
    </source>
</evidence>
<keyword evidence="9 12" id="KW-0406">Ion transport</keyword>
<dbReference type="GO" id="GO:0031966">
    <property type="term" value="C:mitochondrial membrane"/>
    <property type="evidence" value="ECO:0007669"/>
    <property type="project" value="UniProtKB-SubCell"/>
</dbReference>
<dbReference type="GO" id="GO:0015078">
    <property type="term" value="F:proton transmembrane transporter activity"/>
    <property type="evidence" value="ECO:0007669"/>
    <property type="project" value="InterPro"/>
</dbReference>
<evidence type="ECO:0000313" key="14">
    <source>
        <dbReference type="EMBL" id="ADO60578.1"/>
    </source>
</evidence>
<dbReference type="GO" id="GO:0045259">
    <property type="term" value="C:proton-transporting ATP synthase complex"/>
    <property type="evidence" value="ECO:0007669"/>
    <property type="project" value="UniProtKB-KW"/>
</dbReference>
<comment type="subcellular location">
    <subcellularLocation>
        <location evidence="1 12">Mitochondrion membrane</location>
        <topology evidence="1 12">Single-pass membrane protein</topology>
    </subcellularLocation>
</comment>
<evidence type="ECO:0000256" key="13">
    <source>
        <dbReference type="SAM" id="Phobius"/>
    </source>
</evidence>
<dbReference type="Pfam" id="PF00895">
    <property type="entry name" value="ATP-synt_8"/>
    <property type="match status" value="1"/>
</dbReference>
<keyword evidence="4 12" id="KW-0813">Transport</keyword>
<feature type="transmembrane region" description="Helical" evidence="13">
    <location>
        <begin position="12"/>
        <end position="31"/>
    </location>
</feature>
<protein>
    <recommendedName>
        <fullName evidence="12">ATP synthase complex subunit 8</fullName>
    </recommendedName>
</protein>
<keyword evidence="6 12" id="KW-0812">Transmembrane</keyword>
<gene>
    <name evidence="14" type="primary">ATP8</name>
</gene>
<evidence type="ECO:0000256" key="6">
    <source>
        <dbReference type="ARBA" id="ARBA00022692"/>
    </source>
</evidence>
<dbReference type="AlphaFoldDB" id="E3VTE0"/>
<keyword evidence="8 13" id="KW-1133">Transmembrane helix</keyword>
<proteinExistence type="inferred from homology"/>
<keyword evidence="11 13" id="KW-0472">Membrane</keyword>
<keyword evidence="5 12" id="KW-0138">CF(0)</keyword>
<evidence type="ECO:0000256" key="2">
    <source>
        <dbReference type="ARBA" id="ARBA00008892"/>
    </source>
</evidence>
<evidence type="ECO:0000256" key="3">
    <source>
        <dbReference type="ARBA" id="ARBA00011291"/>
    </source>
</evidence>
<accession>E3VTE0</accession>
<dbReference type="EMBL" id="HQ232821">
    <property type="protein sequence ID" value="ADO60578.1"/>
    <property type="molecule type" value="Genomic_DNA"/>
</dbReference>
<evidence type="ECO:0000256" key="11">
    <source>
        <dbReference type="ARBA" id="ARBA00023136"/>
    </source>
</evidence>
<evidence type="ECO:0000256" key="7">
    <source>
        <dbReference type="ARBA" id="ARBA00022781"/>
    </source>
</evidence>
<evidence type="ECO:0000256" key="12">
    <source>
        <dbReference type="RuleBase" id="RU003661"/>
    </source>
</evidence>
<organism evidence="14">
    <name type="scientific">Cerylon histeroides</name>
    <dbReference type="NCBI Taxonomy" id="347309"/>
    <lineage>
        <taxon>Eukaryota</taxon>
        <taxon>Metazoa</taxon>
        <taxon>Ecdysozoa</taxon>
        <taxon>Arthropoda</taxon>
        <taxon>Hexapoda</taxon>
        <taxon>Insecta</taxon>
        <taxon>Pterygota</taxon>
        <taxon>Neoptera</taxon>
        <taxon>Endopterygota</taxon>
        <taxon>Coleoptera</taxon>
        <taxon>Polyphaga</taxon>
        <taxon>Cucujiformia</taxon>
        <taxon>Coccinelloidea</taxon>
        <taxon>Cerylonidae</taxon>
        <taxon>Cerylon</taxon>
    </lineage>
</organism>
<sequence>MPQMAPLSWMMLYLMFLCIFIIFNLLNFYQFKYLPNYSFKQTKISKINWLW</sequence>
<comment type="similarity">
    <text evidence="2 12">Belongs to the ATPase protein 8 family.</text>
</comment>
<reference evidence="14" key="1">
    <citation type="journal article" date="2010" name="Nucleic Acids Res.">
        <title>Why barcode? High-throughput multiplex sequencing of mitochondrial genomes for molecular systematics.</title>
        <authorList>
            <person name="Timmermans M.J."/>
            <person name="Dodsworth S."/>
            <person name="Culverwell C.L."/>
            <person name="Bocak L."/>
            <person name="Ahrens D."/>
            <person name="Littlewood D.T."/>
            <person name="Pons J."/>
            <person name="Vogler A.P."/>
        </authorList>
    </citation>
    <scope>NUCLEOTIDE SEQUENCE</scope>
</reference>
<comment type="subunit">
    <text evidence="3">F-type ATPases have 2 components, CF(1) - the catalytic core - and CF(0) - the membrane proton channel.</text>
</comment>
<dbReference type="GO" id="GO:0015986">
    <property type="term" value="P:proton motive force-driven ATP synthesis"/>
    <property type="evidence" value="ECO:0007669"/>
    <property type="project" value="InterPro"/>
</dbReference>
<evidence type="ECO:0000256" key="1">
    <source>
        <dbReference type="ARBA" id="ARBA00004304"/>
    </source>
</evidence>
<name>E3VTE0_9CUCU</name>
<keyword evidence="7 12" id="KW-0375">Hydrogen ion transport</keyword>
<evidence type="ECO:0000256" key="8">
    <source>
        <dbReference type="ARBA" id="ARBA00022989"/>
    </source>
</evidence>